<feature type="binding site" evidence="10">
    <location>
        <position position="352"/>
    </location>
    <ligand>
        <name>homogentisate</name>
        <dbReference type="ChEBI" id="CHEBI:16169"/>
    </ligand>
</feature>
<evidence type="ECO:0000313" key="14">
    <source>
        <dbReference type="Proteomes" id="UP001139447"/>
    </source>
</evidence>
<dbReference type="Proteomes" id="UP001139447">
    <property type="component" value="Unassembled WGS sequence"/>
</dbReference>
<dbReference type="FunFam" id="2.60.120.10:FF:000034">
    <property type="entry name" value="Homogentisate 1,2-dioxygenase"/>
    <property type="match status" value="1"/>
</dbReference>
<dbReference type="GO" id="GO:0005737">
    <property type="term" value="C:cytoplasm"/>
    <property type="evidence" value="ECO:0007669"/>
    <property type="project" value="TreeGrafter"/>
</dbReference>
<keyword evidence="7 10" id="KW-0408">Iron</keyword>
<dbReference type="Pfam" id="PF04209">
    <property type="entry name" value="HgmA_C"/>
    <property type="match status" value="1"/>
</dbReference>
<evidence type="ECO:0000259" key="12">
    <source>
        <dbReference type="Pfam" id="PF20510"/>
    </source>
</evidence>
<evidence type="ECO:0000256" key="8">
    <source>
        <dbReference type="ARBA" id="ARBA00023232"/>
    </source>
</evidence>
<evidence type="ECO:0000313" key="13">
    <source>
        <dbReference type="EMBL" id="MCJ0766183.1"/>
    </source>
</evidence>
<keyword evidence="3 10" id="KW-0479">Metal-binding</keyword>
<dbReference type="PANTHER" id="PTHR11056">
    <property type="entry name" value="HOMOGENTISATE 1,2-DIOXYGENASE"/>
    <property type="match status" value="1"/>
</dbReference>
<evidence type="ECO:0000256" key="9">
    <source>
        <dbReference type="NCBIfam" id="TIGR01015"/>
    </source>
</evidence>
<dbReference type="CDD" id="cd07000">
    <property type="entry name" value="cupin_HGO_N"/>
    <property type="match status" value="1"/>
</dbReference>
<keyword evidence="14" id="KW-1185">Reference proteome</keyword>
<comment type="cofactor">
    <cofactor evidence="1 10">
        <name>Fe cation</name>
        <dbReference type="ChEBI" id="CHEBI:24875"/>
    </cofactor>
</comment>
<dbReference type="Pfam" id="PF20510">
    <property type="entry name" value="HgmA_N"/>
    <property type="match status" value="1"/>
</dbReference>
<evidence type="ECO:0000256" key="7">
    <source>
        <dbReference type="ARBA" id="ARBA00023004"/>
    </source>
</evidence>
<dbReference type="InterPro" id="IPR011051">
    <property type="entry name" value="RmlC_Cupin_sf"/>
</dbReference>
<dbReference type="GO" id="GO:0006559">
    <property type="term" value="P:L-phenylalanine catabolic process"/>
    <property type="evidence" value="ECO:0007669"/>
    <property type="project" value="UniProtKB-UniRule"/>
</dbReference>
<comment type="caution">
    <text evidence="13">The sequence shown here is derived from an EMBL/GenBank/DDBJ whole genome shotgun (WGS) entry which is preliminary data.</text>
</comment>
<dbReference type="SUPFAM" id="SSF51182">
    <property type="entry name" value="RmlC-like cupins"/>
    <property type="match status" value="1"/>
</dbReference>
<dbReference type="GO" id="GO:0004411">
    <property type="term" value="F:homogentisate 1,2-dioxygenase activity"/>
    <property type="evidence" value="ECO:0007669"/>
    <property type="project" value="UniProtKB-UniRule"/>
</dbReference>
<keyword evidence="5" id="KW-0223">Dioxygenase</keyword>
<evidence type="ECO:0000259" key="11">
    <source>
        <dbReference type="Pfam" id="PF04209"/>
    </source>
</evidence>
<feature type="binding site" evidence="10">
    <location>
        <position position="337"/>
    </location>
    <ligand>
        <name>Fe cation</name>
        <dbReference type="ChEBI" id="CHEBI:24875"/>
    </ligand>
</feature>
<dbReference type="EC" id="1.13.11.5" evidence="9"/>
<dbReference type="PANTHER" id="PTHR11056:SF0">
    <property type="entry name" value="HOMOGENTISATE 1,2-DIOXYGENASE"/>
    <property type="match status" value="1"/>
</dbReference>
<dbReference type="RefSeq" id="WP_243309781.1">
    <property type="nucleotide sequence ID" value="NZ_JALGBI010000004.1"/>
</dbReference>
<evidence type="ECO:0000256" key="2">
    <source>
        <dbReference type="ARBA" id="ARBA00007757"/>
    </source>
</evidence>
<organism evidence="13 14">
    <name type="scientific">Variovorax terrae</name>
    <dbReference type="NCBI Taxonomy" id="2923278"/>
    <lineage>
        <taxon>Bacteria</taxon>
        <taxon>Pseudomonadati</taxon>
        <taxon>Pseudomonadota</taxon>
        <taxon>Betaproteobacteria</taxon>
        <taxon>Burkholderiales</taxon>
        <taxon>Comamonadaceae</taxon>
        <taxon>Variovorax</taxon>
    </lineage>
</organism>
<dbReference type="GO" id="GO:0006572">
    <property type="term" value="P:L-tyrosine catabolic process"/>
    <property type="evidence" value="ECO:0007669"/>
    <property type="project" value="UniProtKB-UniRule"/>
</dbReference>
<sequence length="446" mass="48957">MNQTIQDGGSARQYLRGFGNQFESEAIAGALPVSMNSPQHVPYGLYAEQLSGTAFTSVRAEGRRTWTYRMLPSASDAPYEPAQAGGWLTAPMQEGAFDFRPMRWRPLSCDGDTDFRAGLLTIGANGNAAEQVGCAIHVYAASRSMTDEALCNCDGELLIVPQEGGIEVQTELGWLAVRPGEIVVIPRGLCFRVELTGALARGYVLENYGPALRLPELGPIGANGLANPRDFHCPVAAFDNIGKSYAVIHKYCGQFWVRRLASSPFNVVSWHGNLVPFKYDLERFNAFGSVSYDSPDPSISTVLTSPSPQPGTAYVDFVVFPPRWQVAEGTFRPPYFHRNVMTEFMGLIYGEYEGKREGFRPGGFSLHSSMAPHGPDQATYVRGVEEPVVPNKLSGTMAFMFETKLPLMLNKAVLDLPELDGAYLECWRGFHPARAAAEGRGHQQRL</sequence>
<name>A0A9X1VZK7_9BURK</name>
<feature type="binding site" evidence="10">
    <location>
        <position position="343"/>
    </location>
    <ligand>
        <name>Fe cation</name>
        <dbReference type="ChEBI" id="CHEBI:24875"/>
    </ligand>
</feature>
<dbReference type="InterPro" id="IPR014710">
    <property type="entry name" value="RmlC-like_jellyroll"/>
</dbReference>
<dbReference type="Gene3D" id="2.60.120.10">
    <property type="entry name" value="Jelly Rolls"/>
    <property type="match status" value="1"/>
</dbReference>
<evidence type="ECO:0000256" key="1">
    <source>
        <dbReference type="ARBA" id="ARBA00001962"/>
    </source>
</evidence>
<feature type="binding site" evidence="10">
    <location>
        <position position="373"/>
    </location>
    <ligand>
        <name>Fe cation</name>
        <dbReference type="ChEBI" id="CHEBI:24875"/>
    </ligand>
</feature>
<dbReference type="GO" id="GO:0046872">
    <property type="term" value="F:metal ion binding"/>
    <property type="evidence" value="ECO:0007669"/>
    <property type="project" value="UniProtKB-KW"/>
</dbReference>
<keyword evidence="4" id="KW-0828">Tyrosine catabolism</keyword>
<comment type="similarity">
    <text evidence="2">Belongs to the homogentisate dioxygenase family.</text>
</comment>
<feature type="binding site" evidence="10">
    <location>
        <position position="373"/>
    </location>
    <ligand>
        <name>homogentisate</name>
        <dbReference type="ChEBI" id="CHEBI:16169"/>
    </ligand>
</feature>
<evidence type="ECO:0000256" key="3">
    <source>
        <dbReference type="ARBA" id="ARBA00022723"/>
    </source>
</evidence>
<accession>A0A9X1VZK7</accession>
<feature type="domain" description="Homogentisate 1,2-dioxygenase C-terminal" evidence="11">
    <location>
        <begin position="283"/>
        <end position="431"/>
    </location>
</feature>
<keyword evidence="8" id="KW-0585">Phenylalanine catabolism</keyword>
<feature type="domain" description="Homogentisate 1,2-dioxygenase N-terminal" evidence="12">
    <location>
        <begin position="13"/>
        <end position="281"/>
    </location>
</feature>
<dbReference type="AlphaFoldDB" id="A0A9X1VZK7"/>
<dbReference type="InterPro" id="IPR046451">
    <property type="entry name" value="HgmA_C"/>
</dbReference>
<evidence type="ECO:0000256" key="4">
    <source>
        <dbReference type="ARBA" id="ARBA00022878"/>
    </source>
</evidence>
<evidence type="ECO:0000256" key="10">
    <source>
        <dbReference type="PIRSR" id="PIRSR605708-2"/>
    </source>
</evidence>
<proteinExistence type="inferred from homology"/>
<dbReference type="EMBL" id="JALGBI010000004">
    <property type="protein sequence ID" value="MCJ0766183.1"/>
    <property type="molecule type" value="Genomic_DNA"/>
</dbReference>
<dbReference type="InterPro" id="IPR046452">
    <property type="entry name" value="HgmA_N"/>
</dbReference>
<dbReference type="InterPro" id="IPR005708">
    <property type="entry name" value="Homogentis_dOase"/>
</dbReference>
<gene>
    <name evidence="13" type="primary">hmgA</name>
    <name evidence="13" type="ORF">MMF98_23490</name>
</gene>
<keyword evidence="6 13" id="KW-0560">Oxidoreductase</keyword>
<dbReference type="NCBIfam" id="TIGR01015">
    <property type="entry name" value="hmgA"/>
    <property type="match status" value="1"/>
</dbReference>
<evidence type="ECO:0000256" key="5">
    <source>
        <dbReference type="ARBA" id="ARBA00022964"/>
    </source>
</evidence>
<evidence type="ECO:0000256" key="6">
    <source>
        <dbReference type="ARBA" id="ARBA00023002"/>
    </source>
</evidence>
<protein>
    <recommendedName>
        <fullName evidence="9">Homogentisate 1,2-dioxygenase</fullName>
        <ecNumber evidence="9">1.13.11.5</ecNumber>
    </recommendedName>
</protein>
<reference evidence="13" key="1">
    <citation type="submission" date="2022-03" db="EMBL/GenBank/DDBJ databases">
        <authorList>
            <person name="Woo C.Y."/>
        </authorList>
    </citation>
    <scope>NUCLEOTIDE SEQUENCE</scope>
    <source>
        <strain evidence="13">CYS-02</strain>
    </source>
</reference>